<protein>
    <recommendedName>
        <fullName evidence="2">URB1 N-terminal domain-containing protein</fullName>
    </recommendedName>
</protein>
<evidence type="ECO:0000313" key="4">
    <source>
        <dbReference type="Proteomes" id="UP000829196"/>
    </source>
</evidence>
<dbReference type="Proteomes" id="UP000829196">
    <property type="component" value="Unassembled WGS sequence"/>
</dbReference>
<reference evidence="3" key="1">
    <citation type="journal article" date="2022" name="Front. Genet.">
        <title>Chromosome-Scale Assembly of the Dendrobium nobile Genome Provides Insights Into the Molecular Mechanism of the Biosynthesis of the Medicinal Active Ingredient of Dendrobium.</title>
        <authorList>
            <person name="Xu Q."/>
            <person name="Niu S.-C."/>
            <person name="Li K.-L."/>
            <person name="Zheng P.-J."/>
            <person name="Zhang X.-J."/>
            <person name="Jia Y."/>
            <person name="Liu Y."/>
            <person name="Niu Y.-X."/>
            <person name="Yu L.-H."/>
            <person name="Chen D.-F."/>
            <person name="Zhang G.-Q."/>
        </authorList>
    </citation>
    <scope>NUCLEOTIDE SEQUENCE</scope>
    <source>
        <tissue evidence="3">Leaf</tissue>
    </source>
</reference>
<dbReference type="AlphaFoldDB" id="A0A8T3A474"/>
<organism evidence="3 4">
    <name type="scientific">Dendrobium nobile</name>
    <name type="common">Orchid</name>
    <dbReference type="NCBI Taxonomy" id="94219"/>
    <lineage>
        <taxon>Eukaryota</taxon>
        <taxon>Viridiplantae</taxon>
        <taxon>Streptophyta</taxon>
        <taxon>Embryophyta</taxon>
        <taxon>Tracheophyta</taxon>
        <taxon>Spermatophyta</taxon>
        <taxon>Magnoliopsida</taxon>
        <taxon>Liliopsida</taxon>
        <taxon>Asparagales</taxon>
        <taxon>Orchidaceae</taxon>
        <taxon>Epidendroideae</taxon>
        <taxon>Malaxideae</taxon>
        <taxon>Dendrobiinae</taxon>
        <taxon>Dendrobium</taxon>
    </lineage>
</organism>
<evidence type="ECO:0000313" key="3">
    <source>
        <dbReference type="EMBL" id="KAI0491317.1"/>
    </source>
</evidence>
<sequence length="835" mass="93203">MINPDRGYLDPLWDLSYKSTHYLALARTRALVLGVWYVPYKFKINQNCVVRRDACQAVSAPAPLPALASSFAVRVLVWQGQLRHLRASPAPASASGLVVTRADCLLAADAVPPGPPAPCRRSATLAVAAGSGHNPLRSSTKVLYFDRAAIFLIISFPLLGSLHSRMRDASNAVSIVTSSLPTFPAELAHVRHHRLSKVVASVPCVNAAPFLMDVLTRHLQENVSWVMLFALVIDVLTRHLRRRDCTSRFFGSFVAVRLRSFDDFPFLSVRKLRHFDRKQQRELASCEEHCEELEEVMEEAEEKGEIGAAEGFGHPIQTSYRFKLAEILKSLHSPELFIYSEASKNFIYLLRGDSGGDVLREYVQLSPKCAELLEAWRLHAGKPGMSFILSLVSVILGHSDGKSQFDSVKRSLDFFARSLIEYKLEDIYVELNSQESRRQSAALSLLTSIVRRRMGLALEVAKRFDFKLPILSKLCGVHKKKLGNDFKPNKRLSTRRAFVGFAMSFLEAGNPRLLRWILQQKEMYYGVLRGLANDDTDTIIFVLSALNDKLLKVDSLVSPALRSVLFGSATLEQLSFISGNPLAGPAANVAHDVLVIVCTNPQNGLMPGPGLKGNKKRLLDLMKKLKGTEVAHHKQLLLAIVKKEANLCSAYLNEFPYHLEPRSSSSWFSAISLAADLVSTINIDSIIASKLGEKPATSIEDLHETLKCIIPRVFTRSMINKGLLHSDDLVKHGSLRFILELLKSLDDLLTSLDIMIQRTVVRQEADFCVENMASMHNFPGLNYFVPVDEHLDDDGIASFPSDEVLTQHCVALKHYIQNEIRNNEKKNMIAFCLKL</sequence>
<dbReference type="GO" id="GO:0000466">
    <property type="term" value="P:maturation of 5.8S rRNA from tricistronic rRNA transcript (SSU-rRNA, 5.8S rRNA, LSU-rRNA)"/>
    <property type="evidence" value="ECO:0007669"/>
    <property type="project" value="TreeGrafter"/>
</dbReference>
<dbReference type="SMR" id="A0A8T3A474"/>
<dbReference type="OrthoDB" id="72892at2759"/>
<dbReference type="InterPro" id="IPR039844">
    <property type="entry name" value="URB1"/>
</dbReference>
<evidence type="ECO:0000256" key="1">
    <source>
        <dbReference type="SAM" id="Coils"/>
    </source>
</evidence>
<dbReference type="PANTHER" id="PTHR13500:SF0">
    <property type="entry name" value="NUCLEOLAR PRE-RIBOSOMAL-ASSOCIATED PROTEIN 1"/>
    <property type="match status" value="1"/>
</dbReference>
<proteinExistence type="predicted"/>
<feature type="domain" description="URB1 N-terminal" evidence="2">
    <location>
        <begin position="369"/>
        <end position="669"/>
    </location>
</feature>
<comment type="caution">
    <text evidence="3">The sequence shown here is derived from an EMBL/GenBank/DDBJ whole genome shotgun (WGS) entry which is preliminary data.</text>
</comment>
<keyword evidence="1" id="KW-0175">Coiled coil</keyword>
<keyword evidence="4" id="KW-1185">Reference proteome</keyword>
<dbReference type="InterPro" id="IPR021714">
    <property type="entry name" value="URB1_N"/>
</dbReference>
<accession>A0A8T3A474</accession>
<dbReference type="EMBL" id="JAGYWB010000018">
    <property type="protein sequence ID" value="KAI0491317.1"/>
    <property type="molecule type" value="Genomic_DNA"/>
</dbReference>
<evidence type="ECO:0000259" key="2">
    <source>
        <dbReference type="Pfam" id="PF11707"/>
    </source>
</evidence>
<dbReference type="PANTHER" id="PTHR13500">
    <property type="entry name" value="NUCLEOLAR PRERIBOSOMAL-ASSOCIATED PROTEIN 1"/>
    <property type="match status" value="1"/>
</dbReference>
<gene>
    <name evidence="3" type="ORF">KFK09_025577</name>
</gene>
<dbReference type="Pfam" id="PF11707">
    <property type="entry name" value="Npa1"/>
    <property type="match status" value="1"/>
</dbReference>
<dbReference type="GO" id="GO:0000463">
    <property type="term" value="P:maturation of LSU-rRNA from tricistronic rRNA transcript (SSU-rRNA, 5.8S rRNA, LSU-rRNA)"/>
    <property type="evidence" value="ECO:0007669"/>
    <property type="project" value="TreeGrafter"/>
</dbReference>
<dbReference type="GO" id="GO:0005730">
    <property type="term" value="C:nucleolus"/>
    <property type="evidence" value="ECO:0007669"/>
    <property type="project" value="TreeGrafter"/>
</dbReference>
<feature type="coiled-coil region" evidence="1">
    <location>
        <begin position="276"/>
        <end position="310"/>
    </location>
</feature>
<name>A0A8T3A474_DENNO</name>